<evidence type="ECO:0000259" key="6">
    <source>
        <dbReference type="SMART" id="SM00732"/>
    </source>
</evidence>
<evidence type="ECO:0000256" key="4">
    <source>
        <dbReference type="ARBA" id="ARBA00022801"/>
    </source>
</evidence>
<protein>
    <recommendedName>
        <fullName evidence="5">Putative pre-16S rRNA nuclease</fullName>
        <ecNumber evidence="5">3.1.-.-</ecNumber>
    </recommendedName>
</protein>
<dbReference type="HAMAP" id="MF_00651">
    <property type="entry name" value="Nuclease_YqgF"/>
    <property type="match status" value="1"/>
</dbReference>
<dbReference type="OrthoDB" id="9796140at2"/>
<dbReference type="SMART" id="SM00732">
    <property type="entry name" value="YqgFc"/>
    <property type="match status" value="1"/>
</dbReference>
<dbReference type="Gene3D" id="3.30.420.140">
    <property type="entry name" value="YqgF/RNase H-like domain"/>
    <property type="match status" value="1"/>
</dbReference>
<dbReference type="Proteomes" id="UP000194903">
    <property type="component" value="Unassembled WGS sequence"/>
</dbReference>
<organism evidence="7 8">
    <name type="scientific">Butyricicoccus porcorum</name>
    <dbReference type="NCBI Taxonomy" id="1945634"/>
    <lineage>
        <taxon>Bacteria</taxon>
        <taxon>Bacillati</taxon>
        <taxon>Bacillota</taxon>
        <taxon>Clostridia</taxon>
        <taxon>Eubacteriales</taxon>
        <taxon>Butyricicoccaceae</taxon>
        <taxon>Butyricicoccus</taxon>
    </lineage>
</organism>
<keyword evidence="4 5" id="KW-0378">Hydrolase</keyword>
<comment type="subcellular location">
    <subcellularLocation>
        <location evidence="5">Cytoplasm</location>
    </subcellularLocation>
</comment>
<comment type="function">
    <text evidence="5">Could be a nuclease involved in processing of the 5'-end of pre-16S rRNA.</text>
</comment>
<proteinExistence type="inferred from homology"/>
<keyword evidence="3 5" id="KW-0540">Nuclease</keyword>
<dbReference type="CDD" id="cd16964">
    <property type="entry name" value="YqgF"/>
    <property type="match status" value="1"/>
</dbReference>
<dbReference type="RefSeq" id="WP_087018726.1">
    <property type="nucleotide sequence ID" value="NZ_NHOC01000005.1"/>
</dbReference>
<dbReference type="InterPro" id="IPR005227">
    <property type="entry name" value="YqgF"/>
</dbReference>
<evidence type="ECO:0000313" key="8">
    <source>
        <dbReference type="Proteomes" id="UP000194903"/>
    </source>
</evidence>
<dbReference type="InterPro" id="IPR012337">
    <property type="entry name" value="RNaseH-like_sf"/>
</dbReference>
<dbReference type="PANTHER" id="PTHR33317:SF4">
    <property type="entry name" value="POLYNUCLEOTIDYL TRANSFERASE, RIBONUCLEASE H-LIKE SUPERFAMILY PROTEIN"/>
    <property type="match status" value="1"/>
</dbReference>
<feature type="domain" description="YqgF/RNase H-like" evidence="6">
    <location>
        <begin position="1"/>
        <end position="101"/>
    </location>
</feature>
<evidence type="ECO:0000256" key="5">
    <source>
        <dbReference type="HAMAP-Rule" id="MF_00651"/>
    </source>
</evidence>
<dbReference type="GO" id="GO:0004518">
    <property type="term" value="F:nuclease activity"/>
    <property type="evidence" value="ECO:0007669"/>
    <property type="project" value="UniProtKB-KW"/>
</dbReference>
<dbReference type="PANTHER" id="PTHR33317">
    <property type="entry name" value="POLYNUCLEOTIDYL TRANSFERASE, RIBONUCLEASE H-LIKE SUPERFAMILY PROTEIN"/>
    <property type="match status" value="1"/>
</dbReference>
<evidence type="ECO:0000256" key="2">
    <source>
        <dbReference type="ARBA" id="ARBA00022517"/>
    </source>
</evidence>
<dbReference type="GO" id="GO:0000967">
    <property type="term" value="P:rRNA 5'-end processing"/>
    <property type="evidence" value="ECO:0007669"/>
    <property type="project" value="UniProtKB-UniRule"/>
</dbReference>
<comment type="caution">
    <text evidence="7">The sequence shown here is derived from an EMBL/GenBank/DDBJ whole genome shotgun (WGS) entry which is preliminary data.</text>
</comment>
<dbReference type="AlphaFoldDB" id="A0A252F3L1"/>
<dbReference type="InterPro" id="IPR037027">
    <property type="entry name" value="YqgF/RNaseH-like_dom_sf"/>
</dbReference>
<accession>A0A252F3L1</accession>
<sequence length="139" mass="15390">MKIMGIDYGDARTGVSISDPTGFLAGSPQVIATWNTEDLLEQLTALAKKEKIEEIVLGLPKNMNATQGERAEKCKALGVELEARTGLPVIYWDERRTTIEAHAILHASGKKQKKHKKNVDAVAASLILQGYLDFKRMQR</sequence>
<gene>
    <name evidence="7" type="ORF">CBW42_05935</name>
</gene>
<dbReference type="SUPFAM" id="SSF53098">
    <property type="entry name" value="Ribonuclease H-like"/>
    <property type="match status" value="1"/>
</dbReference>
<evidence type="ECO:0000256" key="1">
    <source>
        <dbReference type="ARBA" id="ARBA00022490"/>
    </source>
</evidence>
<keyword evidence="1 5" id="KW-0963">Cytoplasm</keyword>
<dbReference type="GO" id="GO:0016788">
    <property type="term" value="F:hydrolase activity, acting on ester bonds"/>
    <property type="evidence" value="ECO:0007669"/>
    <property type="project" value="UniProtKB-UniRule"/>
</dbReference>
<dbReference type="GO" id="GO:0005829">
    <property type="term" value="C:cytosol"/>
    <property type="evidence" value="ECO:0007669"/>
    <property type="project" value="TreeGrafter"/>
</dbReference>
<dbReference type="EMBL" id="NHOC01000005">
    <property type="protein sequence ID" value="OUM20378.1"/>
    <property type="molecule type" value="Genomic_DNA"/>
</dbReference>
<comment type="similarity">
    <text evidence="5">Belongs to the YqgF HJR family.</text>
</comment>
<keyword evidence="8" id="KW-1185">Reference proteome</keyword>
<dbReference type="NCBIfam" id="TIGR00250">
    <property type="entry name" value="RNAse_H_YqgF"/>
    <property type="match status" value="1"/>
</dbReference>
<dbReference type="Pfam" id="PF03652">
    <property type="entry name" value="RuvX"/>
    <property type="match status" value="1"/>
</dbReference>
<dbReference type="InterPro" id="IPR006641">
    <property type="entry name" value="YqgF/RNaseH-like_dom"/>
</dbReference>
<evidence type="ECO:0000256" key="3">
    <source>
        <dbReference type="ARBA" id="ARBA00022722"/>
    </source>
</evidence>
<name>A0A252F3L1_9FIRM</name>
<dbReference type="EC" id="3.1.-.-" evidence="5"/>
<keyword evidence="2 5" id="KW-0690">Ribosome biogenesis</keyword>
<evidence type="ECO:0000313" key="7">
    <source>
        <dbReference type="EMBL" id="OUM20378.1"/>
    </source>
</evidence>
<reference evidence="7 8" key="1">
    <citation type="submission" date="2017-05" db="EMBL/GenBank/DDBJ databases">
        <title>Butyricicoccus porcorum sp. nov. a butyrate-producing bacterium from the swine intestinal tract.</title>
        <authorList>
            <person name="Trachsel J."/>
            <person name="Humphrey S."/>
            <person name="Allen H.K."/>
        </authorList>
    </citation>
    <scope>NUCLEOTIDE SEQUENCE [LARGE SCALE GENOMIC DNA]</scope>
    <source>
        <strain evidence="7">BB10</strain>
    </source>
</reference>